<name>A0A211ZKS9_9PROT</name>
<dbReference type="OrthoDB" id="7572866at2"/>
<comment type="caution">
    <text evidence="2">The sequence shown here is derived from an EMBL/GenBank/DDBJ whole genome shotgun (WGS) entry which is preliminary data.</text>
</comment>
<accession>A0A211ZKS9</accession>
<gene>
    <name evidence="2" type="ORF">BWR60_16770</name>
</gene>
<reference evidence="3" key="1">
    <citation type="submission" date="2017-05" db="EMBL/GenBank/DDBJ databases">
        <authorList>
            <person name="Macchi M."/>
            <person name="Festa S."/>
            <person name="Coppotelli B.M."/>
            <person name="Morelli I.S."/>
        </authorList>
    </citation>
    <scope>NUCLEOTIDE SEQUENCE [LARGE SCALE GENOMIC DNA]</scope>
    <source>
        <strain evidence="3">I</strain>
    </source>
</reference>
<keyword evidence="3" id="KW-1185">Reference proteome</keyword>
<organism evidence="2 3">
    <name type="scientific">Inquilinus limosus</name>
    <dbReference type="NCBI Taxonomy" id="171674"/>
    <lineage>
        <taxon>Bacteria</taxon>
        <taxon>Pseudomonadati</taxon>
        <taxon>Pseudomonadota</taxon>
        <taxon>Alphaproteobacteria</taxon>
        <taxon>Rhodospirillales</taxon>
        <taxon>Rhodospirillaceae</taxon>
        <taxon>Inquilinus</taxon>
    </lineage>
</organism>
<protein>
    <submittedName>
        <fullName evidence="2">Uncharacterized protein</fullName>
    </submittedName>
</protein>
<feature type="signal peptide" evidence="1">
    <location>
        <begin position="1"/>
        <end position="18"/>
    </location>
</feature>
<sequence>MRFLILSLAALAATEAQAEGFAVHDLSTVAEEASTALGAGFIHKAEPGRVTLFCSGCKGGPMVDIKIGRQTDGTEQRVRSGQTSMSDLEKLCRAKDPACSLTELKVSPAVGWITNWSMGPMIGSTAIILRDGDLLTIRSIADDADTARGNAEALVESVSPKVIGP</sequence>
<dbReference type="RefSeq" id="WP_088152172.1">
    <property type="nucleotide sequence ID" value="NZ_NHON01000030.1"/>
</dbReference>
<keyword evidence="1" id="KW-0732">Signal</keyword>
<feature type="chain" id="PRO_5012871713" evidence="1">
    <location>
        <begin position="19"/>
        <end position="165"/>
    </location>
</feature>
<dbReference type="EMBL" id="NHON01000030">
    <property type="protein sequence ID" value="OWJ65881.1"/>
    <property type="molecule type" value="Genomic_DNA"/>
</dbReference>
<evidence type="ECO:0000256" key="1">
    <source>
        <dbReference type="SAM" id="SignalP"/>
    </source>
</evidence>
<evidence type="ECO:0000313" key="2">
    <source>
        <dbReference type="EMBL" id="OWJ65881.1"/>
    </source>
</evidence>
<dbReference type="Proteomes" id="UP000196655">
    <property type="component" value="Unassembled WGS sequence"/>
</dbReference>
<dbReference type="AlphaFoldDB" id="A0A211ZKS9"/>
<evidence type="ECO:0000313" key="3">
    <source>
        <dbReference type="Proteomes" id="UP000196655"/>
    </source>
</evidence>
<proteinExistence type="predicted"/>